<protein>
    <submittedName>
        <fullName evidence="2">Type I phosphodiesterase/nucleotide pyrophosphatase</fullName>
    </submittedName>
</protein>
<name>A0A4R3L3S8_9BACL</name>
<gene>
    <name evidence="2" type="ORF">EDD58_104184</name>
</gene>
<proteinExistence type="predicted"/>
<dbReference type="InterPro" id="IPR002591">
    <property type="entry name" value="Phosphodiest/P_Trfase"/>
</dbReference>
<reference evidence="2 3" key="1">
    <citation type="submission" date="2019-03" db="EMBL/GenBank/DDBJ databases">
        <title>Genomic Encyclopedia of Type Strains, Phase IV (KMG-IV): sequencing the most valuable type-strain genomes for metagenomic binning, comparative biology and taxonomic classification.</title>
        <authorList>
            <person name="Goeker M."/>
        </authorList>
    </citation>
    <scope>NUCLEOTIDE SEQUENCE [LARGE SCALE GENOMIC DNA]</scope>
    <source>
        <strain evidence="2 3">DSM 45707</strain>
    </source>
</reference>
<organism evidence="2 3">
    <name type="scientific">Hazenella coriacea</name>
    <dbReference type="NCBI Taxonomy" id="1179467"/>
    <lineage>
        <taxon>Bacteria</taxon>
        <taxon>Bacillati</taxon>
        <taxon>Bacillota</taxon>
        <taxon>Bacilli</taxon>
        <taxon>Bacillales</taxon>
        <taxon>Thermoactinomycetaceae</taxon>
        <taxon>Hazenella</taxon>
    </lineage>
</organism>
<evidence type="ECO:0000313" key="2">
    <source>
        <dbReference type="EMBL" id="TCS94313.1"/>
    </source>
</evidence>
<feature type="transmembrane region" description="Helical" evidence="1">
    <location>
        <begin position="95"/>
        <end position="116"/>
    </location>
</feature>
<feature type="transmembrane region" description="Helical" evidence="1">
    <location>
        <begin position="71"/>
        <end position="89"/>
    </location>
</feature>
<keyword evidence="1" id="KW-1133">Transmembrane helix</keyword>
<accession>A0A4R3L3S8</accession>
<feature type="transmembrane region" description="Helical" evidence="1">
    <location>
        <begin position="21"/>
        <end position="39"/>
    </location>
</feature>
<dbReference type="GO" id="GO:0016787">
    <property type="term" value="F:hydrolase activity"/>
    <property type="evidence" value="ECO:0007669"/>
    <property type="project" value="UniProtKB-ARBA"/>
</dbReference>
<sequence>MRQASKIEKSAARVWNVVNEGKSFTPVFVIAVFLLYQLITLQFQIVPFVTAIIWTLPLLVLMYIYDFPLKLRWLLWFPLVLYIGIFDHWNLGLSLLALAIYLFFTIFFWGTFYYHWRIGTPLDNYKRFWKMVMVHSDSTSGNAQEQIPKFLLLLTVMQGAYQRVGFPSTEVLAYVLFVVGFGIYTFLMHRALFDWRPAEPDRLTEEPLPEKALAQRVVMVVIDGCRKDRLAEADTPFIDWLKQTGTEYTSMETIYPARTVVCFSTIFTGAYPRDHGIKSNMVWKLGVRCQSVFDQLRKVGKQGRLLGIAHLVDAFGKDVDTVSAVMNNEQADANIMARAKEIMLQKNPELMAIQLIAVDQTGHSRGPLNEEYKQKIEEADRLIEEFYHWLKQQGMMENTVFMVCADHGQSDGIGGHAHLDEGERFVPFIMHGPQIKEGHQVHELRNLTSITPTFCYLLGAPYPDHSRGPVLTEAIKELEK</sequence>
<dbReference type="Pfam" id="PF01663">
    <property type="entry name" value="Phosphodiest"/>
    <property type="match status" value="2"/>
</dbReference>
<keyword evidence="1" id="KW-0472">Membrane</keyword>
<dbReference type="Gene3D" id="3.40.720.10">
    <property type="entry name" value="Alkaline Phosphatase, subunit A"/>
    <property type="match status" value="2"/>
</dbReference>
<dbReference type="RefSeq" id="WP_131924930.1">
    <property type="nucleotide sequence ID" value="NZ_SMAG01000004.1"/>
</dbReference>
<keyword evidence="1" id="KW-0812">Transmembrane</keyword>
<dbReference type="SUPFAM" id="SSF53649">
    <property type="entry name" value="Alkaline phosphatase-like"/>
    <property type="match status" value="1"/>
</dbReference>
<evidence type="ECO:0000313" key="3">
    <source>
        <dbReference type="Proteomes" id="UP000294937"/>
    </source>
</evidence>
<feature type="transmembrane region" description="Helical" evidence="1">
    <location>
        <begin position="45"/>
        <end position="64"/>
    </location>
</feature>
<feature type="transmembrane region" description="Helical" evidence="1">
    <location>
        <begin position="171"/>
        <end position="193"/>
    </location>
</feature>
<dbReference type="PANTHER" id="PTHR10151">
    <property type="entry name" value="ECTONUCLEOTIDE PYROPHOSPHATASE/PHOSPHODIESTERASE"/>
    <property type="match status" value="1"/>
</dbReference>
<dbReference type="InterPro" id="IPR017850">
    <property type="entry name" value="Alkaline_phosphatase_core_sf"/>
</dbReference>
<evidence type="ECO:0000256" key="1">
    <source>
        <dbReference type="SAM" id="Phobius"/>
    </source>
</evidence>
<comment type="caution">
    <text evidence="2">The sequence shown here is derived from an EMBL/GenBank/DDBJ whole genome shotgun (WGS) entry which is preliminary data.</text>
</comment>
<dbReference type="EMBL" id="SMAG01000004">
    <property type="protein sequence ID" value="TCS94313.1"/>
    <property type="molecule type" value="Genomic_DNA"/>
</dbReference>
<dbReference type="OrthoDB" id="9779418at2"/>
<keyword evidence="3" id="KW-1185">Reference proteome</keyword>
<dbReference type="PANTHER" id="PTHR10151:SF120">
    <property type="entry name" value="BIS(5'-ADENOSYL)-TRIPHOSPHATASE"/>
    <property type="match status" value="1"/>
</dbReference>
<dbReference type="AlphaFoldDB" id="A0A4R3L3S8"/>
<dbReference type="Proteomes" id="UP000294937">
    <property type="component" value="Unassembled WGS sequence"/>
</dbReference>